<name>A0A8X6UPN3_NEPPI</name>
<keyword evidence="3" id="KW-1185">Reference proteome</keyword>
<feature type="chain" id="PRO_5036484791" evidence="1">
    <location>
        <begin position="20"/>
        <end position="127"/>
    </location>
</feature>
<protein>
    <submittedName>
        <fullName evidence="2">Spider silk-constituting element SpiCE-NMa2A1</fullName>
    </submittedName>
</protein>
<evidence type="ECO:0000313" key="3">
    <source>
        <dbReference type="Proteomes" id="UP000887013"/>
    </source>
</evidence>
<organism evidence="2 3">
    <name type="scientific">Nephila pilipes</name>
    <name type="common">Giant wood spider</name>
    <name type="synonym">Nephila maculata</name>
    <dbReference type="NCBI Taxonomy" id="299642"/>
    <lineage>
        <taxon>Eukaryota</taxon>
        <taxon>Metazoa</taxon>
        <taxon>Ecdysozoa</taxon>
        <taxon>Arthropoda</taxon>
        <taxon>Chelicerata</taxon>
        <taxon>Arachnida</taxon>
        <taxon>Araneae</taxon>
        <taxon>Araneomorphae</taxon>
        <taxon>Entelegynae</taxon>
        <taxon>Araneoidea</taxon>
        <taxon>Nephilidae</taxon>
        <taxon>Nephila</taxon>
    </lineage>
</organism>
<accession>A0A8X6UPN3</accession>
<comment type="caution">
    <text evidence="2">The sequence shown here is derived from an EMBL/GenBank/DDBJ whole genome shotgun (WGS) entry which is preliminary data.</text>
</comment>
<evidence type="ECO:0000256" key="1">
    <source>
        <dbReference type="SAM" id="SignalP"/>
    </source>
</evidence>
<feature type="signal peptide" evidence="1">
    <location>
        <begin position="1"/>
        <end position="19"/>
    </location>
</feature>
<dbReference type="Proteomes" id="UP000887013">
    <property type="component" value="Unassembled WGS sequence"/>
</dbReference>
<keyword evidence="1" id="KW-0732">Signal</keyword>
<sequence length="127" mass="12969">MKVQIALLVLGAVLVLSDAKRVRKSKPAATGGNDQPAPNTICENVPRCNPPCILDISGPCPRCDCSNTCSVSCSGTNCKVIRNGRQCSCVCSGGNNGGGGNNNVCAVACSPGCRKVTDNGQCACYCN</sequence>
<reference evidence="2" key="1">
    <citation type="submission" date="2020-08" db="EMBL/GenBank/DDBJ databases">
        <title>Multicomponent nature underlies the extraordinary mechanical properties of spider dragline silk.</title>
        <authorList>
            <person name="Kono N."/>
            <person name="Nakamura H."/>
            <person name="Mori M."/>
            <person name="Yoshida Y."/>
            <person name="Ohtoshi R."/>
            <person name="Malay A.D."/>
            <person name="Moran D.A.P."/>
            <person name="Tomita M."/>
            <person name="Numata K."/>
            <person name="Arakawa K."/>
        </authorList>
    </citation>
    <scope>NUCLEOTIDE SEQUENCE</scope>
</reference>
<gene>
    <name evidence="2" type="primary">SpiCE-NMa2A1</name>
    <name evidence="2" type="ORF">NPIL_800131</name>
</gene>
<dbReference type="AlphaFoldDB" id="A0A8X6UPN3"/>
<dbReference type="EMBL" id="BMAW01132841">
    <property type="protein sequence ID" value="GFU45387.1"/>
    <property type="molecule type" value="Genomic_DNA"/>
</dbReference>
<proteinExistence type="predicted"/>
<dbReference type="OrthoDB" id="10432174at2759"/>
<evidence type="ECO:0000313" key="2">
    <source>
        <dbReference type="EMBL" id="GFU45387.1"/>
    </source>
</evidence>